<evidence type="ECO:0000256" key="2">
    <source>
        <dbReference type="ARBA" id="ARBA00022664"/>
    </source>
</evidence>
<dbReference type="InterPro" id="IPR032460">
    <property type="entry name" value="Symplekin/Pta1_N"/>
</dbReference>
<dbReference type="GO" id="GO:0005847">
    <property type="term" value="C:mRNA cleavage and polyadenylation specificity factor complex"/>
    <property type="evidence" value="ECO:0007669"/>
    <property type="project" value="TreeGrafter"/>
</dbReference>
<feature type="compositionally biased region" description="Low complexity" evidence="4">
    <location>
        <begin position="362"/>
        <end position="371"/>
    </location>
</feature>
<feature type="domain" description="Symplekin C-terminal" evidence="6">
    <location>
        <begin position="861"/>
        <end position="1039"/>
    </location>
</feature>
<dbReference type="InterPro" id="IPR011989">
    <property type="entry name" value="ARM-like"/>
</dbReference>
<feature type="region of interest" description="Disordered" evidence="4">
    <location>
        <begin position="328"/>
        <end position="371"/>
    </location>
</feature>
<dbReference type="SUPFAM" id="SSF48371">
    <property type="entry name" value="ARM repeat"/>
    <property type="match status" value="2"/>
</dbReference>
<sequence length="1103" mass="123142">MASTSKSSFDPMANPFYEKVTNWINEANVTRDQKKAIENLFKVKEIVIQKEPILLPTFLDTILSLQVSRNIEVKKFVVGFIEDVVKKVPEVIPRVIKSIVMLLNDDNFPVQKKVIQVSGMFYKHALGYIGDHGTSSDLNNLWDLLTRIKTSIIDLVDGDNDGIRTQSIKFLETIVLLQTYSDMESSGGGIQDSFSLNNLPPGLKVAKRRQLEEEAQVVFDLIVKFCSSSHISSVNLMASMGSIVNIARMRPQFTGRVVSALELLHTNLPPTLSKSQVISVRKQMKNNLLSLLKSPGSYDYQSNISTLLTDLGATYAEVMKVMPKPEEIRARQMKRSSEASVVGGSETPVGPPGAKKPRVEEPQSQAVPLSSSLVSSLETNLNQSEAWICERLNPEVTTQIVLHSLPRLPPTMPPHFVSSYTPIAAAGTPGQKKHVSRLLATQFSAAGVTIGLDGVPAIPVPPPRSNTTMDMMPHIPLHDPTPLPPAAPSIPPRRVPVRLTRVLKLSEVTKPLSRSTRENLSLAAVKRILRNEEMSAMCGGTMSRIKILTTMATSFNQDIREVIHEYLLSNLSSRMDLALAWLFEEYCLLQGFTKNPPVLVKDSKEKEKEQAYLYNNLLCAITRTIVINLSKDKEYEDCLIKLYAEAPLITDDAIDIIRGLCVSHYELGLNIFYQMVICRPPKQLHCLNALLSLCTYNSAEIRDYAISLVLDLYSRSELSHIIEEYASFYLGFLRLATPPDVLFGNDKGRPDKQSEWSEDVAKSCIFLYLSLLSTNEILIHELASVYVATVQDVKRVILRLLEVPVRGMGMTSPELLKLIETCPAGAETLITRIVHIITEGQTPSEVLVSKIRELYNSRVSDVRFLIPVLGGLPKREILAALHKLIKLNPVVVKEVFNRLLGDANNQENAPLTPAELMIALHTIDGAKVDLKYVIKATSLCFAETAIYTQEVLALVLQNLIEVNPLPTLFMRTVIQSLSHFPRLIGFIMNILQRLILKQVWDQKTVWEGFIKCCQRTVPQSYQVILQLPPLQLSDLFGKCPELKSPLLDHVLSFTENQRAHIPQGVMDVLYGDVNPIYETVHIKAEPKSPPDLSIDLKEPQQVL</sequence>
<dbReference type="EMBL" id="HBUF01016978">
    <property type="protein sequence ID" value="CAG6610064.1"/>
    <property type="molecule type" value="Transcribed_RNA"/>
</dbReference>
<dbReference type="PANTHER" id="PTHR15245:SF20">
    <property type="entry name" value="SYMPLEKIN"/>
    <property type="match status" value="1"/>
</dbReference>
<evidence type="ECO:0000256" key="1">
    <source>
        <dbReference type="ARBA" id="ARBA00004123"/>
    </source>
</evidence>
<dbReference type="Gene3D" id="1.25.10.10">
    <property type="entry name" value="Leucine-rich Repeat Variant"/>
    <property type="match status" value="1"/>
</dbReference>
<dbReference type="Pfam" id="PF12295">
    <property type="entry name" value="Symplekin_C"/>
    <property type="match status" value="1"/>
</dbReference>
<dbReference type="InterPro" id="IPR022075">
    <property type="entry name" value="Symplekin_C"/>
</dbReference>
<dbReference type="Pfam" id="PF11935">
    <property type="entry name" value="SYMPK_PTA1_N"/>
    <property type="match status" value="1"/>
</dbReference>
<evidence type="ECO:0000256" key="3">
    <source>
        <dbReference type="ARBA" id="ARBA00023242"/>
    </source>
</evidence>
<dbReference type="InterPro" id="IPR021850">
    <property type="entry name" value="Symplekin/Pta1"/>
</dbReference>
<reference evidence="7" key="1">
    <citation type="submission" date="2021-05" db="EMBL/GenBank/DDBJ databases">
        <authorList>
            <person name="Alioto T."/>
            <person name="Alioto T."/>
            <person name="Gomez Garrido J."/>
        </authorList>
    </citation>
    <scope>NUCLEOTIDE SEQUENCE</scope>
</reference>
<evidence type="ECO:0000259" key="5">
    <source>
        <dbReference type="Pfam" id="PF11935"/>
    </source>
</evidence>
<comment type="subcellular location">
    <subcellularLocation>
        <location evidence="1">Nucleus</location>
    </subcellularLocation>
</comment>
<dbReference type="AlphaFoldDB" id="A0A8D8LG18"/>
<protein>
    <submittedName>
        <fullName evidence="7">Symplekin</fullName>
    </submittedName>
</protein>
<feature type="domain" description="Symplekin/Pta1 N-terminal" evidence="5">
    <location>
        <begin position="110"/>
        <end position="327"/>
    </location>
</feature>
<keyword evidence="2" id="KW-0507">mRNA processing</keyword>
<accession>A0A8D8LG18</accession>
<name>A0A8D8LG18_9HEMI</name>
<dbReference type="PANTHER" id="PTHR15245">
    <property type="entry name" value="SYMPLEKIN-RELATED"/>
    <property type="match status" value="1"/>
</dbReference>
<evidence type="ECO:0000256" key="4">
    <source>
        <dbReference type="SAM" id="MobiDB-lite"/>
    </source>
</evidence>
<dbReference type="GO" id="GO:0006397">
    <property type="term" value="P:mRNA processing"/>
    <property type="evidence" value="ECO:0007669"/>
    <property type="project" value="UniProtKB-KW"/>
</dbReference>
<organism evidence="7">
    <name type="scientific">Cacopsylla melanoneura</name>
    <dbReference type="NCBI Taxonomy" id="428564"/>
    <lineage>
        <taxon>Eukaryota</taxon>
        <taxon>Metazoa</taxon>
        <taxon>Ecdysozoa</taxon>
        <taxon>Arthropoda</taxon>
        <taxon>Hexapoda</taxon>
        <taxon>Insecta</taxon>
        <taxon>Pterygota</taxon>
        <taxon>Neoptera</taxon>
        <taxon>Paraneoptera</taxon>
        <taxon>Hemiptera</taxon>
        <taxon>Sternorrhyncha</taxon>
        <taxon>Psylloidea</taxon>
        <taxon>Psyllidae</taxon>
        <taxon>Psyllinae</taxon>
        <taxon>Cacopsylla</taxon>
    </lineage>
</organism>
<dbReference type="InterPro" id="IPR016024">
    <property type="entry name" value="ARM-type_fold"/>
</dbReference>
<keyword evidence="3" id="KW-0539">Nucleus</keyword>
<evidence type="ECO:0000259" key="6">
    <source>
        <dbReference type="Pfam" id="PF12295"/>
    </source>
</evidence>
<evidence type="ECO:0000313" key="7">
    <source>
        <dbReference type="EMBL" id="CAG6610064.1"/>
    </source>
</evidence>
<proteinExistence type="predicted"/>